<evidence type="ECO:0000313" key="3">
    <source>
        <dbReference type="Proteomes" id="UP001234178"/>
    </source>
</evidence>
<accession>A0ABR0A8Q4</accession>
<gene>
    <name evidence="2" type="ORF">OUZ56_003425</name>
</gene>
<name>A0ABR0A8Q4_9CRUS</name>
<keyword evidence="3" id="KW-1185">Reference proteome</keyword>
<feature type="region of interest" description="Disordered" evidence="1">
    <location>
        <begin position="35"/>
        <end position="74"/>
    </location>
</feature>
<dbReference type="Proteomes" id="UP001234178">
    <property type="component" value="Unassembled WGS sequence"/>
</dbReference>
<sequence>MAISLKSGKNFLSSYEEEQENSCFVLGEDYLLPKPTSSANGSPSRKLCSRPSSQTFQSACGKDRNIGSNRKPVSEQDLKKNLIGLAFDS</sequence>
<dbReference type="EMBL" id="JAOYFB010000036">
    <property type="protein sequence ID" value="KAK4021510.1"/>
    <property type="molecule type" value="Genomic_DNA"/>
</dbReference>
<comment type="caution">
    <text evidence="2">The sequence shown here is derived from an EMBL/GenBank/DDBJ whole genome shotgun (WGS) entry which is preliminary data.</text>
</comment>
<proteinExistence type="predicted"/>
<evidence type="ECO:0000313" key="2">
    <source>
        <dbReference type="EMBL" id="KAK4021510.1"/>
    </source>
</evidence>
<reference evidence="2 3" key="1">
    <citation type="journal article" date="2023" name="Nucleic Acids Res.">
        <title>The hologenome of Daphnia magna reveals possible DNA methylation and microbiome-mediated evolution of the host genome.</title>
        <authorList>
            <person name="Chaturvedi A."/>
            <person name="Li X."/>
            <person name="Dhandapani V."/>
            <person name="Marshall H."/>
            <person name="Kissane S."/>
            <person name="Cuenca-Cambronero M."/>
            <person name="Asole G."/>
            <person name="Calvet F."/>
            <person name="Ruiz-Romero M."/>
            <person name="Marangio P."/>
            <person name="Guigo R."/>
            <person name="Rago D."/>
            <person name="Mirbahai L."/>
            <person name="Eastwood N."/>
            <person name="Colbourne J.K."/>
            <person name="Zhou J."/>
            <person name="Mallon E."/>
            <person name="Orsini L."/>
        </authorList>
    </citation>
    <scope>NUCLEOTIDE SEQUENCE [LARGE SCALE GENOMIC DNA]</scope>
    <source>
        <strain evidence="2">LRV0_1</strain>
    </source>
</reference>
<evidence type="ECO:0000256" key="1">
    <source>
        <dbReference type="SAM" id="MobiDB-lite"/>
    </source>
</evidence>
<organism evidence="2 3">
    <name type="scientific">Daphnia magna</name>
    <dbReference type="NCBI Taxonomy" id="35525"/>
    <lineage>
        <taxon>Eukaryota</taxon>
        <taxon>Metazoa</taxon>
        <taxon>Ecdysozoa</taxon>
        <taxon>Arthropoda</taxon>
        <taxon>Crustacea</taxon>
        <taxon>Branchiopoda</taxon>
        <taxon>Diplostraca</taxon>
        <taxon>Cladocera</taxon>
        <taxon>Anomopoda</taxon>
        <taxon>Daphniidae</taxon>
        <taxon>Daphnia</taxon>
    </lineage>
</organism>
<protein>
    <submittedName>
        <fullName evidence="2">Uncharacterized protein</fullName>
    </submittedName>
</protein>